<keyword evidence="1" id="KW-1133">Transmembrane helix</keyword>
<accession>A0A8S9L5F5</accession>
<evidence type="ECO:0000313" key="2">
    <source>
        <dbReference type="EMBL" id="KAF2603420.1"/>
    </source>
</evidence>
<proteinExistence type="predicted"/>
<organism evidence="2">
    <name type="scientific">Brassica cretica</name>
    <name type="common">Mustard</name>
    <dbReference type="NCBI Taxonomy" id="69181"/>
    <lineage>
        <taxon>Eukaryota</taxon>
        <taxon>Viridiplantae</taxon>
        <taxon>Streptophyta</taxon>
        <taxon>Embryophyta</taxon>
        <taxon>Tracheophyta</taxon>
        <taxon>Spermatophyta</taxon>
        <taxon>Magnoliopsida</taxon>
        <taxon>eudicotyledons</taxon>
        <taxon>Gunneridae</taxon>
        <taxon>Pentapetalae</taxon>
        <taxon>rosids</taxon>
        <taxon>malvids</taxon>
        <taxon>Brassicales</taxon>
        <taxon>Brassicaceae</taxon>
        <taxon>Brassiceae</taxon>
        <taxon>Brassica</taxon>
    </lineage>
</organism>
<gene>
    <name evidence="2" type="ORF">F2Q70_00027894</name>
</gene>
<name>A0A8S9L5F5_BRACR</name>
<keyword evidence="1" id="KW-0472">Membrane</keyword>
<feature type="transmembrane region" description="Helical" evidence="1">
    <location>
        <begin position="75"/>
        <end position="95"/>
    </location>
</feature>
<reference evidence="2" key="1">
    <citation type="submission" date="2019-12" db="EMBL/GenBank/DDBJ databases">
        <title>Genome sequencing and annotation of Brassica cretica.</title>
        <authorList>
            <person name="Studholme D.J."/>
            <person name="Sarris P.F."/>
        </authorList>
    </citation>
    <scope>NUCLEOTIDE SEQUENCE</scope>
    <source>
        <strain evidence="2">PFS-102/07</strain>
        <tissue evidence="2">Leaf</tissue>
    </source>
</reference>
<evidence type="ECO:0000256" key="1">
    <source>
        <dbReference type="SAM" id="Phobius"/>
    </source>
</evidence>
<sequence>MMIVKSKLSTGHRTSRWGDPQGCLYFGEPNETRDHLIFGCPYTFTLWLKVAGNLFGVESDPDLDITILRLQTGTYVQLTFILLRMFLQVTIYFIWIESNDMKHNNSAKPVEQLARMIDKTMRNRIKSTKYYLKPKLKGILCRWFGAHVA</sequence>
<comment type="caution">
    <text evidence="2">The sequence shown here is derived from an EMBL/GenBank/DDBJ whole genome shotgun (WGS) entry which is preliminary data.</text>
</comment>
<protein>
    <recommendedName>
        <fullName evidence="3">Reverse transcriptase zinc-binding domain-containing protein</fullName>
    </recommendedName>
</protein>
<dbReference type="EMBL" id="QGKY02000094">
    <property type="protein sequence ID" value="KAF2603420.1"/>
    <property type="molecule type" value="Genomic_DNA"/>
</dbReference>
<keyword evidence="1" id="KW-0812">Transmembrane</keyword>
<dbReference type="AlphaFoldDB" id="A0A8S9L5F5"/>
<evidence type="ECO:0008006" key="3">
    <source>
        <dbReference type="Google" id="ProtNLM"/>
    </source>
</evidence>